<keyword evidence="2" id="KW-0229">DNA integration</keyword>
<dbReference type="InterPro" id="IPR010998">
    <property type="entry name" value="Integrase_recombinase_N"/>
</dbReference>
<name>A0A9W3PAE8_BURCE</name>
<dbReference type="InterPro" id="IPR050808">
    <property type="entry name" value="Phage_Integrase"/>
</dbReference>
<dbReference type="PANTHER" id="PTHR30629:SF2">
    <property type="entry name" value="PROPHAGE INTEGRASE INTS-RELATED"/>
    <property type="match status" value="1"/>
</dbReference>
<dbReference type="InterPro" id="IPR002104">
    <property type="entry name" value="Integrase_catalytic"/>
</dbReference>
<protein>
    <submittedName>
        <fullName evidence="8">Cp4-like integrase</fullName>
    </submittedName>
</protein>
<evidence type="ECO:0000256" key="2">
    <source>
        <dbReference type="ARBA" id="ARBA00022908"/>
    </source>
</evidence>
<evidence type="ECO:0000256" key="5">
    <source>
        <dbReference type="PROSITE-ProRule" id="PRU01248"/>
    </source>
</evidence>
<dbReference type="Pfam" id="PF13356">
    <property type="entry name" value="Arm-DNA-bind_3"/>
    <property type="match status" value="1"/>
</dbReference>
<evidence type="ECO:0000256" key="4">
    <source>
        <dbReference type="ARBA" id="ARBA00023172"/>
    </source>
</evidence>
<dbReference type="GO" id="GO:0006310">
    <property type="term" value="P:DNA recombination"/>
    <property type="evidence" value="ECO:0007669"/>
    <property type="project" value="UniProtKB-KW"/>
</dbReference>
<dbReference type="AlphaFoldDB" id="A0A9W3PAE8"/>
<evidence type="ECO:0000259" key="6">
    <source>
        <dbReference type="PROSITE" id="PS51898"/>
    </source>
</evidence>
<keyword evidence="3 5" id="KW-0238">DNA-binding</keyword>
<evidence type="ECO:0000259" key="7">
    <source>
        <dbReference type="PROSITE" id="PS51900"/>
    </source>
</evidence>
<dbReference type="InterPro" id="IPR044068">
    <property type="entry name" value="CB"/>
</dbReference>
<dbReference type="Pfam" id="PF22022">
    <property type="entry name" value="Phage_int_M"/>
    <property type="match status" value="1"/>
</dbReference>
<dbReference type="SUPFAM" id="SSF56349">
    <property type="entry name" value="DNA breaking-rejoining enzymes"/>
    <property type="match status" value="1"/>
</dbReference>
<dbReference type="KEGG" id="bct:GEM_3075"/>
<dbReference type="GO" id="GO:0003677">
    <property type="term" value="F:DNA binding"/>
    <property type="evidence" value="ECO:0007669"/>
    <property type="project" value="UniProtKB-UniRule"/>
</dbReference>
<feature type="domain" description="Core-binding (CB)" evidence="7">
    <location>
        <begin position="98"/>
        <end position="179"/>
    </location>
</feature>
<dbReference type="PANTHER" id="PTHR30629">
    <property type="entry name" value="PROPHAGE INTEGRASE"/>
    <property type="match status" value="1"/>
</dbReference>
<dbReference type="InterPro" id="IPR053876">
    <property type="entry name" value="Phage_int_M"/>
</dbReference>
<evidence type="ECO:0000313" key="9">
    <source>
        <dbReference type="Proteomes" id="UP000032866"/>
    </source>
</evidence>
<feature type="domain" description="Tyr recombinase" evidence="6">
    <location>
        <begin position="202"/>
        <end position="381"/>
    </location>
</feature>
<accession>A0A9W3PAE8</accession>
<dbReference type="Proteomes" id="UP000032866">
    <property type="component" value="Chromosome 1"/>
</dbReference>
<keyword evidence="4" id="KW-0233">DNA recombination</keyword>
<evidence type="ECO:0000256" key="1">
    <source>
        <dbReference type="ARBA" id="ARBA00008857"/>
    </source>
</evidence>
<evidence type="ECO:0000313" key="8">
    <source>
        <dbReference type="EMBL" id="AFQ49471.1"/>
    </source>
</evidence>
<dbReference type="RefSeq" id="WP_014898288.1">
    <property type="nucleotide sequence ID" value="NC_018513.1"/>
</dbReference>
<dbReference type="Gene3D" id="3.30.160.390">
    <property type="entry name" value="Integrase, DNA-binding domain"/>
    <property type="match status" value="1"/>
</dbReference>
<organism evidence="8 9">
    <name type="scientific">Burkholderia cepacia GG4</name>
    <dbReference type="NCBI Taxonomy" id="1009846"/>
    <lineage>
        <taxon>Bacteria</taxon>
        <taxon>Pseudomonadati</taxon>
        <taxon>Pseudomonadota</taxon>
        <taxon>Betaproteobacteria</taxon>
        <taxon>Burkholderiales</taxon>
        <taxon>Burkholderiaceae</taxon>
        <taxon>Burkholderia</taxon>
        <taxon>Burkholderia cepacia complex</taxon>
    </lineage>
</organism>
<dbReference type="Gene3D" id="1.10.150.130">
    <property type="match status" value="1"/>
</dbReference>
<dbReference type="Gene3D" id="1.10.443.10">
    <property type="entry name" value="Intergrase catalytic core"/>
    <property type="match status" value="1"/>
</dbReference>
<dbReference type="EMBL" id="CP003774">
    <property type="protein sequence ID" value="AFQ49471.1"/>
    <property type="molecule type" value="Genomic_DNA"/>
</dbReference>
<dbReference type="PROSITE" id="PS51898">
    <property type="entry name" value="TYR_RECOMBINASE"/>
    <property type="match status" value="1"/>
</dbReference>
<sequence>MSLTDTAVRNLKPSDKPYKLADGGGMYLHVTPNGGKYWRLAFRLHGKQKIYALGVYPQVSLAEARQMRDEAKKLIKQGIDPVIERKQTVRRRSEEQATTFELIAREWHKTKRSAWTESHAKKIMNSLEADIFPRLGDRPIGSISAPDLLMALRVIEKRGALEIAGRVLQRCNAVFRYAVATGRIVANPAAELRGALKTPERKHHAALAHDELPEFLAKLAGYDGDPQTRLGLQLMVHTFVRTGELRAASWAEFNLELSEWRIPAERMKMREEHIVPLSKQAVALLRQLQAVGAGSDLVFPSGNGRRNKWISENTLLYALYRLGYHSRATGHGFRATASTILNEMGFHPDWIERQLAHAERNKVRAAYNRALYLAERRQMMQVWSDYLDIAASGKEVVLSDFRRNWSGN</sequence>
<dbReference type="PROSITE" id="PS51900">
    <property type="entry name" value="CB"/>
    <property type="match status" value="1"/>
</dbReference>
<dbReference type="InterPro" id="IPR025166">
    <property type="entry name" value="Integrase_DNA_bind_dom"/>
</dbReference>
<dbReference type="InterPro" id="IPR038488">
    <property type="entry name" value="Integrase_DNA-bd_sf"/>
</dbReference>
<dbReference type="InterPro" id="IPR013762">
    <property type="entry name" value="Integrase-like_cat_sf"/>
</dbReference>
<evidence type="ECO:0000256" key="3">
    <source>
        <dbReference type="ARBA" id="ARBA00023125"/>
    </source>
</evidence>
<reference evidence="8 9" key="1">
    <citation type="journal article" date="2012" name="J. Bacteriol.">
        <title>Complete Genome Sequence of Burkholderia sp. Strain GG4, a Betaproteobacterium That Reduces 3-Oxo-N-Acylhomoserine Lactones and Produces Different N-Acylhomoserine Lactones.</title>
        <authorList>
            <person name="Hong K.W."/>
            <person name="Koh C.L."/>
            <person name="Sam C.K."/>
            <person name="Yin W.F."/>
            <person name="Chan K.G."/>
        </authorList>
    </citation>
    <scope>NUCLEOTIDE SEQUENCE [LARGE SCALE GENOMIC DNA]</scope>
    <source>
        <strain evidence="8 9">GG4</strain>
    </source>
</reference>
<dbReference type="InterPro" id="IPR011010">
    <property type="entry name" value="DNA_brk_join_enz"/>
</dbReference>
<dbReference type="GO" id="GO:0015074">
    <property type="term" value="P:DNA integration"/>
    <property type="evidence" value="ECO:0007669"/>
    <property type="project" value="UniProtKB-KW"/>
</dbReference>
<dbReference type="Pfam" id="PF00589">
    <property type="entry name" value="Phage_integrase"/>
    <property type="match status" value="1"/>
</dbReference>
<dbReference type="CDD" id="cd00801">
    <property type="entry name" value="INT_P4_C"/>
    <property type="match status" value="1"/>
</dbReference>
<gene>
    <name evidence="8" type="ORF">GEM_3075</name>
</gene>
<proteinExistence type="inferred from homology"/>
<comment type="similarity">
    <text evidence="1">Belongs to the 'phage' integrase family.</text>
</comment>